<feature type="compositionally biased region" description="Polar residues" evidence="1">
    <location>
        <begin position="356"/>
        <end position="384"/>
    </location>
</feature>
<dbReference type="Proteomes" id="UP000720189">
    <property type="component" value="Unassembled WGS sequence"/>
</dbReference>
<organism evidence="2 3">
    <name type="scientific">Fusarium redolens</name>
    <dbReference type="NCBI Taxonomy" id="48865"/>
    <lineage>
        <taxon>Eukaryota</taxon>
        <taxon>Fungi</taxon>
        <taxon>Dikarya</taxon>
        <taxon>Ascomycota</taxon>
        <taxon>Pezizomycotina</taxon>
        <taxon>Sordariomycetes</taxon>
        <taxon>Hypocreomycetidae</taxon>
        <taxon>Hypocreales</taxon>
        <taxon>Nectriaceae</taxon>
        <taxon>Fusarium</taxon>
        <taxon>Fusarium redolens species complex</taxon>
    </lineage>
</organism>
<accession>A0A9P9KYP6</accession>
<dbReference type="EMBL" id="JAGMUX010000001">
    <property type="protein sequence ID" value="KAH7270844.1"/>
    <property type="molecule type" value="Genomic_DNA"/>
</dbReference>
<reference evidence="2" key="1">
    <citation type="journal article" date="2021" name="Nat. Commun.">
        <title>Genetic determinants of endophytism in the Arabidopsis root mycobiome.</title>
        <authorList>
            <person name="Mesny F."/>
            <person name="Miyauchi S."/>
            <person name="Thiergart T."/>
            <person name="Pickel B."/>
            <person name="Atanasova L."/>
            <person name="Karlsson M."/>
            <person name="Huettel B."/>
            <person name="Barry K.W."/>
            <person name="Haridas S."/>
            <person name="Chen C."/>
            <person name="Bauer D."/>
            <person name="Andreopoulos W."/>
            <person name="Pangilinan J."/>
            <person name="LaButti K."/>
            <person name="Riley R."/>
            <person name="Lipzen A."/>
            <person name="Clum A."/>
            <person name="Drula E."/>
            <person name="Henrissat B."/>
            <person name="Kohler A."/>
            <person name="Grigoriev I.V."/>
            <person name="Martin F.M."/>
            <person name="Hacquard S."/>
        </authorList>
    </citation>
    <scope>NUCLEOTIDE SEQUENCE</scope>
    <source>
        <strain evidence="2">MPI-CAGE-AT-0023</strain>
    </source>
</reference>
<evidence type="ECO:0000256" key="1">
    <source>
        <dbReference type="SAM" id="MobiDB-lite"/>
    </source>
</evidence>
<sequence length="407" mass="45232">MPRADFIELPREVHLLIGRHLQPSEMEGLILSSRGMRAAYARVFYHSIAFRGTKMDIMGDLWAFLHAYANQPTTRAVIHAVKHITVEVEPGQPSPGPLAELVLPRLIASSLGLLYNLQGIQMDLWWLSDLQREELRNRCAGLPVWRGLRSIQMEDEADTELLAILASKTRAESFSGLQLGGQLELQAARQCFPFLRRLATPFELPAAHVGSLANTPARVRNNSSGLLEFGRLEWLVLAPVQVPAGEMDAVRTDPEYAVRVLIEDLSNLRHLERLGLAFPRAILVDRQPGVPGTGRGVDAVEHHVRQLNSYIFAKLPALKQVAFLHGTTVFRAACVSSWDPVLSLLREAGDNKRTGPANNDNTSKPVIPPFQSSPSRNSLHTHYSTMHPEGSAITLLQRKLCKRVHNP</sequence>
<proteinExistence type="predicted"/>
<comment type="caution">
    <text evidence="2">The sequence shown here is derived from an EMBL/GenBank/DDBJ whole genome shotgun (WGS) entry which is preliminary data.</text>
</comment>
<keyword evidence="3" id="KW-1185">Reference proteome</keyword>
<protein>
    <submittedName>
        <fullName evidence="2">Uncharacterized protein</fullName>
    </submittedName>
</protein>
<evidence type="ECO:0000313" key="2">
    <source>
        <dbReference type="EMBL" id="KAH7270844.1"/>
    </source>
</evidence>
<gene>
    <name evidence="2" type="ORF">BKA55DRAFT_533428</name>
</gene>
<name>A0A9P9KYP6_FUSRE</name>
<evidence type="ECO:0000313" key="3">
    <source>
        <dbReference type="Proteomes" id="UP000720189"/>
    </source>
</evidence>
<dbReference type="RefSeq" id="XP_046057612.1">
    <property type="nucleotide sequence ID" value="XM_046189466.1"/>
</dbReference>
<feature type="region of interest" description="Disordered" evidence="1">
    <location>
        <begin position="349"/>
        <end position="384"/>
    </location>
</feature>
<dbReference type="GeneID" id="70219420"/>
<dbReference type="OrthoDB" id="5058398at2759"/>
<dbReference type="AlphaFoldDB" id="A0A9P9KYP6"/>